<dbReference type="EMBL" id="CP003009">
    <property type="protein sequence ID" value="AEO64718.1"/>
    <property type="molecule type" value="Genomic_DNA"/>
</dbReference>
<dbReference type="InterPro" id="IPR029063">
    <property type="entry name" value="SAM-dependent_MTases_sf"/>
</dbReference>
<evidence type="ECO:0000313" key="3">
    <source>
        <dbReference type="EMBL" id="AEO64718.1"/>
    </source>
</evidence>
<dbReference type="HOGENOM" id="CLU_057148_1_0_1"/>
<reference evidence="3 4" key="1">
    <citation type="journal article" date="2011" name="Nat. Biotechnol.">
        <title>Comparative genomic analysis of the thermophilic biomass-degrading fungi Myceliophthora thermophila and Thielavia terrestris.</title>
        <authorList>
            <person name="Berka R.M."/>
            <person name="Grigoriev I.V."/>
            <person name="Otillar R."/>
            <person name="Salamov A."/>
            <person name="Grimwood J."/>
            <person name="Reid I."/>
            <person name="Ishmael N."/>
            <person name="John T."/>
            <person name="Darmond C."/>
            <person name="Moisan M.-C."/>
            <person name="Henrissat B."/>
            <person name="Coutinho P.M."/>
            <person name="Lombard V."/>
            <person name="Natvig D.O."/>
            <person name="Lindquist E."/>
            <person name="Schmutz J."/>
            <person name="Lucas S."/>
            <person name="Harris P."/>
            <person name="Powlowski J."/>
            <person name="Bellemare A."/>
            <person name="Taylor D."/>
            <person name="Butler G."/>
            <person name="de Vries R.P."/>
            <person name="Allijn I.E."/>
            <person name="van den Brink J."/>
            <person name="Ushinsky S."/>
            <person name="Storms R."/>
            <person name="Powell A.J."/>
            <person name="Paulsen I.T."/>
            <person name="Elbourne L.D.H."/>
            <person name="Baker S.E."/>
            <person name="Magnuson J."/>
            <person name="LaBoissiere S."/>
            <person name="Clutterbuck A.J."/>
            <person name="Martinez D."/>
            <person name="Wogulis M."/>
            <person name="de Leon A.L."/>
            <person name="Rey M.W."/>
            <person name="Tsang A."/>
        </authorList>
    </citation>
    <scope>NUCLEOTIDE SEQUENCE [LARGE SCALE GENOMIC DNA]</scope>
    <source>
        <strain evidence="4">ATCC 38088 / NRRL 8126</strain>
    </source>
</reference>
<evidence type="ECO:0000256" key="1">
    <source>
        <dbReference type="ARBA" id="ARBA00038158"/>
    </source>
</evidence>
<evidence type="ECO:0000259" key="2">
    <source>
        <dbReference type="Pfam" id="PF13847"/>
    </source>
</evidence>
<dbReference type="InterPro" id="IPR025714">
    <property type="entry name" value="Methyltranfer_dom"/>
</dbReference>
<dbReference type="OrthoDB" id="10017101at2759"/>
<organism evidence="3 4">
    <name type="scientific">Thermothielavioides terrestris (strain ATCC 38088 / NRRL 8126)</name>
    <name type="common">Thielavia terrestris</name>
    <dbReference type="NCBI Taxonomy" id="578455"/>
    <lineage>
        <taxon>Eukaryota</taxon>
        <taxon>Fungi</taxon>
        <taxon>Dikarya</taxon>
        <taxon>Ascomycota</taxon>
        <taxon>Pezizomycotina</taxon>
        <taxon>Sordariomycetes</taxon>
        <taxon>Sordariomycetidae</taxon>
        <taxon>Sordariales</taxon>
        <taxon>Chaetomiaceae</taxon>
        <taxon>Thermothielavioides</taxon>
        <taxon>Thermothielavioides terrestris</taxon>
    </lineage>
</organism>
<evidence type="ECO:0000313" key="4">
    <source>
        <dbReference type="Proteomes" id="UP000008181"/>
    </source>
</evidence>
<dbReference type="eggNOG" id="KOG1269">
    <property type="taxonomic scope" value="Eukaryota"/>
</dbReference>
<name>G2QVY6_THETT</name>
<dbReference type="PANTHER" id="PTHR43591">
    <property type="entry name" value="METHYLTRANSFERASE"/>
    <property type="match status" value="1"/>
</dbReference>
<accession>G2QVY6</accession>
<dbReference type="Gene3D" id="3.40.50.150">
    <property type="entry name" value="Vaccinia Virus protein VP39"/>
    <property type="match status" value="1"/>
</dbReference>
<gene>
    <name evidence="3" type="ORF">THITE_123993</name>
</gene>
<dbReference type="Pfam" id="PF13847">
    <property type="entry name" value="Methyltransf_31"/>
    <property type="match status" value="1"/>
</dbReference>
<keyword evidence="4" id="KW-1185">Reference proteome</keyword>
<dbReference type="Proteomes" id="UP000008181">
    <property type="component" value="Chromosome 1"/>
</dbReference>
<comment type="similarity">
    <text evidence="1">Belongs to the methyltransferase superfamily. LaeA methyltransferase family.</text>
</comment>
<dbReference type="KEGG" id="ttt:THITE_123993"/>
<feature type="domain" description="Methyltransferase" evidence="2">
    <location>
        <begin position="50"/>
        <end position="158"/>
    </location>
</feature>
<dbReference type="GeneID" id="11523614"/>
<dbReference type="SUPFAM" id="SSF53335">
    <property type="entry name" value="S-adenosyl-L-methionine-dependent methyltransferases"/>
    <property type="match status" value="1"/>
</dbReference>
<dbReference type="RefSeq" id="XP_003651054.1">
    <property type="nucleotide sequence ID" value="XM_003651006.1"/>
</dbReference>
<sequence length="285" mass="31439">MSTTTTTTTTPRNTYGLGYEASQVQHHEWRTAENSTAYLLPHLRRAVEQNPGLRVLDVGAGSGTISASLAAYLPEGELVATDISEAILERARAHAAARGVRNVTFRAADAYALPFADASFDVVHAHQVLCHLSAPVDALREMLRVTRPGGLVAVRESDMRMWCFWPETPALERFHRLAVDVMLANGGQDKGGRQLVSWVLDAGVKRDDVEASFGTWCYSTPEDRRAWGEAMIGRLKEGRMRSKALETGLATEEEIEEMVKAWEEWIRTDSATLGIMNGEVVVKKA</sequence>
<dbReference type="AlphaFoldDB" id="G2QVY6"/>
<protein>
    <recommendedName>
        <fullName evidence="2">Methyltransferase domain-containing protein</fullName>
    </recommendedName>
</protein>
<proteinExistence type="inferred from homology"/>
<dbReference type="CDD" id="cd02440">
    <property type="entry name" value="AdoMet_MTases"/>
    <property type="match status" value="1"/>
</dbReference>